<keyword evidence="3 6" id="KW-0808">Transferase</keyword>
<dbReference type="GO" id="GO:0008299">
    <property type="term" value="P:isoprenoid biosynthetic process"/>
    <property type="evidence" value="ECO:0007669"/>
    <property type="project" value="InterPro"/>
</dbReference>
<keyword evidence="4" id="KW-0479">Metal-binding</keyword>
<dbReference type="GO" id="GO:0046872">
    <property type="term" value="F:metal ion binding"/>
    <property type="evidence" value="ECO:0007669"/>
    <property type="project" value="UniProtKB-KW"/>
</dbReference>
<dbReference type="SUPFAM" id="SSF48576">
    <property type="entry name" value="Terpenoid synthases"/>
    <property type="match status" value="1"/>
</dbReference>
<dbReference type="CDD" id="cd00685">
    <property type="entry name" value="Trans_IPPS_HT"/>
    <property type="match status" value="1"/>
</dbReference>
<sequence>MFSVTFNSQKLSDLISAELAQWRAKWPSTTVLNGLADGLVHYTKGGKRLRARGVQLGFSLADGASQLEDACLTGQVAVELYQASALAHDDIVDNADLRRGAPSLHRFYESWHKSHNFRGNEQTFGQNCAILVGDLLLSLSQQVANRAADLANSKSARDTFAQMTAEVAVGQFLDCALEDTPVMDNPGYALEAALDVVKHKAARYSVALPVIFGAQLAGASEALTNGLEKVLEPWGSAFQLRDDQLGVFGDDQIMGKATGADLIEGKRTVLVALTLKRLGKNAEEFLAALGTDLSEREIDKMRQTISACGAYDDHEQLIASLLQDGEQHLAQLELPEAGKESLRQFRNLLVNRQV</sequence>
<accession>K0Z7J2</accession>
<comment type="caution">
    <text evidence="7">The sequence shown here is derived from an EMBL/GenBank/DDBJ whole genome shotgun (WGS) entry which is preliminary data.</text>
</comment>
<dbReference type="AlphaFoldDB" id="K0Z7J2"/>
<reference evidence="7 8" key="1">
    <citation type="submission" date="2012-07" db="EMBL/GenBank/DDBJ databases">
        <title>The Genome Sequence of Actinomyces neuii subsp. anitratus BVS029A5.</title>
        <authorList>
            <consortium name="The Broad Institute Genome Sequencing Platform"/>
            <person name="Earl A."/>
            <person name="Ward D."/>
            <person name="Feldgarden M."/>
            <person name="Gevers D."/>
            <person name="Saerens B."/>
            <person name="Vaneechoutte M."/>
            <person name="Walker B."/>
            <person name="Young S.K."/>
            <person name="Zeng Q."/>
            <person name="Gargeya S."/>
            <person name="Fitzgerald M."/>
            <person name="Haas B."/>
            <person name="Abouelleil A."/>
            <person name="Alvarado L."/>
            <person name="Arachchi H.M."/>
            <person name="Berlin A."/>
            <person name="Chapman S.B."/>
            <person name="Goldberg J."/>
            <person name="Griggs A."/>
            <person name="Gujja S."/>
            <person name="Hansen M."/>
            <person name="Howarth C."/>
            <person name="Imamovic A."/>
            <person name="Larimer J."/>
            <person name="McCowen C."/>
            <person name="Montmayeur A."/>
            <person name="Murphy C."/>
            <person name="Neiman D."/>
            <person name="Pearson M."/>
            <person name="Priest M."/>
            <person name="Roberts A."/>
            <person name="Saif S."/>
            <person name="Shea T."/>
            <person name="Sisk P."/>
            <person name="Sykes S."/>
            <person name="Wortman J."/>
            <person name="Nusbaum C."/>
            <person name="Birren B."/>
        </authorList>
    </citation>
    <scope>NUCLEOTIDE SEQUENCE [LARGE SCALE GENOMIC DNA]</scope>
    <source>
        <strain evidence="7 8">BVS029A5</strain>
    </source>
</reference>
<comment type="cofactor">
    <cofactor evidence="1">
        <name>Mg(2+)</name>
        <dbReference type="ChEBI" id="CHEBI:18420"/>
    </cofactor>
</comment>
<dbReference type="PANTHER" id="PTHR12001:SF85">
    <property type="entry name" value="SHORT CHAIN ISOPRENYL DIPHOSPHATE SYNTHASE"/>
    <property type="match status" value="1"/>
</dbReference>
<evidence type="ECO:0000256" key="1">
    <source>
        <dbReference type="ARBA" id="ARBA00001946"/>
    </source>
</evidence>
<dbReference type="Proteomes" id="UP000006075">
    <property type="component" value="Unassembled WGS sequence"/>
</dbReference>
<evidence type="ECO:0000256" key="3">
    <source>
        <dbReference type="ARBA" id="ARBA00022679"/>
    </source>
</evidence>
<keyword evidence="5" id="KW-0460">Magnesium</keyword>
<evidence type="ECO:0000256" key="2">
    <source>
        <dbReference type="ARBA" id="ARBA00006706"/>
    </source>
</evidence>
<dbReference type="eggNOG" id="COG0142">
    <property type="taxonomic scope" value="Bacteria"/>
</dbReference>
<dbReference type="Gene3D" id="1.10.600.10">
    <property type="entry name" value="Farnesyl Diphosphate Synthase"/>
    <property type="match status" value="1"/>
</dbReference>
<dbReference type="PATRIC" id="fig|888439.3.peg.393"/>
<evidence type="ECO:0000256" key="6">
    <source>
        <dbReference type="RuleBase" id="RU004466"/>
    </source>
</evidence>
<proteinExistence type="inferred from homology"/>
<evidence type="ECO:0008006" key="9">
    <source>
        <dbReference type="Google" id="ProtNLM"/>
    </source>
</evidence>
<evidence type="ECO:0000313" key="8">
    <source>
        <dbReference type="Proteomes" id="UP000006075"/>
    </source>
</evidence>
<comment type="similarity">
    <text evidence="2 6">Belongs to the FPP/GGPP synthase family.</text>
</comment>
<name>K0Z7J2_9ACTO</name>
<evidence type="ECO:0000256" key="4">
    <source>
        <dbReference type="ARBA" id="ARBA00022723"/>
    </source>
</evidence>
<dbReference type="EMBL" id="AGWP01000002">
    <property type="protein sequence ID" value="EJZ88129.1"/>
    <property type="molecule type" value="Genomic_DNA"/>
</dbReference>
<dbReference type="InterPro" id="IPR008949">
    <property type="entry name" value="Isoprenoid_synthase_dom_sf"/>
</dbReference>
<dbReference type="Pfam" id="PF00348">
    <property type="entry name" value="polyprenyl_synt"/>
    <property type="match status" value="1"/>
</dbReference>
<gene>
    <name evidence="7" type="ORF">HMPREF9240_00388</name>
</gene>
<dbReference type="HOGENOM" id="CLU_014015_2_1_11"/>
<dbReference type="GO" id="GO:0004659">
    <property type="term" value="F:prenyltransferase activity"/>
    <property type="evidence" value="ECO:0007669"/>
    <property type="project" value="InterPro"/>
</dbReference>
<keyword evidence="8" id="KW-1185">Reference proteome</keyword>
<organism evidence="7 8">
    <name type="scientific">Winkia neuii BV029A5</name>
    <dbReference type="NCBI Taxonomy" id="888439"/>
    <lineage>
        <taxon>Bacteria</taxon>
        <taxon>Bacillati</taxon>
        <taxon>Actinomycetota</taxon>
        <taxon>Actinomycetes</taxon>
        <taxon>Actinomycetales</taxon>
        <taxon>Actinomycetaceae</taxon>
        <taxon>Winkia</taxon>
    </lineage>
</organism>
<evidence type="ECO:0000313" key="7">
    <source>
        <dbReference type="EMBL" id="EJZ88129.1"/>
    </source>
</evidence>
<dbReference type="SFLD" id="SFLDS00005">
    <property type="entry name" value="Isoprenoid_Synthase_Type_I"/>
    <property type="match status" value="1"/>
</dbReference>
<evidence type="ECO:0000256" key="5">
    <source>
        <dbReference type="ARBA" id="ARBA00022842"/>
    </source>
</evidence>
<protein>
    <recommendedName>
        <fullName evidence="9">Polyprenyl synthetase</fullName>
    </recommendedName>
</protein>
<dbReference type="InterPro" id="IPR000092">
    <property type="entry name" value="Polyprenyl_synt"/>
</dbReference>
<dbReference type="PANTHER" id="PTHR12001">
    <property type="entry name" value="GERANYLGERANYL PYROPHOSPHATE SYNTHASE"/>
    <property type="match status" value="1"/>
</dbReference>